<evidence type="ECO:0000313" key="3">
    <source>
        <dbReference type="Proteomes" id="UP000187406"/>
    </source>
</evidence>
<comment type="caution">
    <text evidence="2">The sequence shown here is derived from an EMBL/GenBank/DDBJ whole genome shotgun (WGS) entry which is preliminary data.</text>
</comment>
<dbReference type="PANTHER" id="PTHR33232">
    <property type="entry name" value="PROTEIN SIEVE ELEMENT OCCLUSION B-LIKE"/>
    <property type="match status" value="1"/>
</dbReference>
<reference evidence="3" key="1">
    <citation type="submission" date="2016-04" db="EMBL/GenBank/DDBJ databases">
        <title>Cephalotus genome sequencing.</title>
        <authorList>
            <person name="Fukushima K."/>
            <person name="Hasebe M."/>
            <person name="Fang X."/>
        </authorList>
    </citation>
    <scope>NUCLEOTIDE SEQUENCE [LARGE SCALE GENOMIC DNA]</scope>
    <source>
        <strain evidence="3">cv. St1</strain>
    </source>
</reference>
<evidence type="ECO:0000313" key="2">
    <source>
        <dbReference type="EMBL" id="GAV83101.1"/>
    </source>
</evidence>
<evidence type="ECO:0000259" key="1">
    <source>
        <dbReference type="Pfam" id="PF14577"/>
    </source>
</evidence>
<dbReference type="InParanoid" id="A0A1Q3CSJ2"/>
<dbReference type="Proteomes" id="UP000187406">
    <property type="component" value="Unassembled WGS sequence"/>
</dbReference>
<dbReference type="STRING" id="3775.A0A1Q3CSJ2"/>
<protein>
    <recommendedName>
        <fullName evidence="1">Sieve element occlusion C-terminal domain-containing protein</fullName>
    </recommendedName>
</protein>
<dbReference type="InterPro" id="IPR039299">
    <property type="entry name" value="SEOA"/>
</dbReference>
<sequence length="226" mass="26639">MPRTISCCSLMDVARKGFAYFPHLCSVSLPIQFSSTSSTYKQVSLDFLRSKNVLLLISDLELAQEVHSILEQMYQESRQHPTRTDSHYEVVWLPVVNGSIPWNETKQKQFERLQDMMPWYSVYHPRLLDPVVIKEVWKFQQKPLLVVLDPQGKVLNPNAIHMMWIWGISAFPFTSSREKALWQEEIWRIELLADTIDPAIFNWIREGKFICLYGVEDIEWIRKFTC</sequence>
<accession>A0A1Q3CSJ2</accession>
<dbReference type="EMBL" id="BDDD01002793">
    <property type="protein sequence ID" value="GAV83101.1"/>
    <property type="molecule type" value="Genomic_DNA"/>
</dbReference>
<proteinExistence type="predicted"/>
<dbReference type="Gene3D" id="3.40.30.10">
    <property type="entry name" value="Glutaredoxin"/>
    <property type="match status" value="1"/>
</dbReference>
<gene>
    <name evidence="2" type="ORF">CFOL_v3_26552</name>
</gene>
<dbReference type="OrthoDB" id="1714285at2759"/>
<dbReference type="GO" id="GO:0010088">
    <property type="term" value="P:phloem development"/>
    <property type="evidence" value="ECO:0007669"/>
    <property type="project" value="InterPro"/>
</dbReference>
<name>A0A1Q3CSJ2_CEPFO</name>
<organism evidence="2 3">
    <name type="scientific">Cephalotus follicularis</name>
    <name type="common">Albany pitcher plant</name>
    <dbReference type="NCBI Taxonomy" id="3775"/>
    <lineage>
        <taxon>Eukaryota</taxon>
        <taxon>Viridiplantae</taxon>
        <taxon>Streptophyta</taxon>
        <taxon>Embryophyta</taxon>
        <taxon>Tracheophyta</taxon>
        <taxon>Spermatophyta</taxon>
        <taxon>Magnoliopsida</taxon>
        <taxon>eudicotyledons</taxon>
        <taxon>Gunneridae</taxon>
        <taxon>Pentapetalae</taxon>
        <taxon>rosids</taxon>
        <taxon>fabids</taxon>
        <taxon>Oxalidales</taxon>
        <taxon>Cephalotaceae</taxon>
        <taxon>Cephalotus</taxon>
    </lineage>
</organism>
<dbReference type="AlphaFoldDB" id="A0A1Q3CSJ2"/>
<keyword evidence="3" id="KW-1185">Reference proteome</keyword>
<dbReference type="InterPro" id="IPR027944">
    <property type="entry name" value="SEO_C"/>
</dbReference>
<dbReference type="Pfam" id="PF14577">
    <property type="entry name" value="SEO_C"/>
    <property type="match status" value="1"/>
</dbReference>
<dbReference type="PANTHER" id="PTHR33232:SF20">
    <property type="entry name" value="PROTEIN SIEVE ELEMENT OCCLUSION B-LIKE"/>
    <property type="match status" value="1"/>
</dbReference>
<feature type="domain" description="Sieve element occlusion C-terminal" evidence="1">
    <location>
        <begin position="176"/>
        <end position="225"/>
    </location>
</feature>